<evidence type="ECO:0000313" key="13">
    <source>
        <dbReference type="EMBL" id="BAI80380.1"/>
    </source>
</evidence>
<reference evidence="13 14" key="1">
    <citation type="journal article" date="2010" name="DNA Res.">
        <title>Bacterial lifestyle in a deep-sea hydrothermal vent chimney revealed by the genome sequence of the thermophilic bacterium Deferribacter desulfuricans SSM1.</title>
        <authorList>
            <person name="Takaki Y."/>
            <person name="Shimamura S."/>
            <person name="Nakagawa S."/>
            <person name="Fukuhara Y."/>
            <person name="Horikawa H."/>
            <person name="Ankai A."/>
            <person name="Harada T."/>
            <person name="Hosoyama A."/>
            <person name="Oguchi A."/>
            <person name="Fukui S."/>
            <person name="Fujita N."/>
            <person name="Takami H."/>
            <person name="Takai K."/>
        </authorList>
    </citation>
    <scope>NUCLEOTIDE SEQUENCE [LARGE SCALE GENOMIC DNA]</scope>
    <source>
        <strain evidence="14">DSM 14783 / JCM 11476 / NBRC 101012 / SSM1</strain>
    </source>
</reference>
<dbReference type="RefSeq" id="WP_013007627.1">
    <property type="nucleotide sequence ID" value="NC_013939.1"/>
</dbReference>
<evidence type="ECO:0000256" key="3">
    <source>
        <dbReference type="ARBA" id="ARBA00022559"/>
    </source>
</evidence>
<evidence type="ECO:0000256" key="9">
    <source>
        <dbReference type="ARBA" id="ARBA00038489"/>
    </source>
</evidence>
<dbReference type="eggNOG" id="COG1225">
    <property type="taxonomic scope" value="Bacteria"/>
</dbReference>
<evidence type="ECO:0000256" key="6">
    <source>
        <dbReference type="ARBA" id="ARBA00023157"/>
    </source>
</evidence>
<dbReference type="InterPro" id="IPR013766">
    <property type="entry name" value="Thioredoxin_domain"/>
</dbReference>
<dbReference type="SUPFAM" id="SSF52833">
    <property type="entry name" value="Thioredoxin-like"/>
    <property type="match status" value="1"/>
</dbReference>
<dbReference type="HOGENOM" id="CLU_042529_5_0_0"/>
<dbReference type="STRING" id="639282.DEFDS_0906"/>
<evidence type="ECO:0000259" key="12">
    <source>
        <dbReference type="PROSITE" id="PS51352"/>
    </source>
</evidence>
<evidence type="ECO:0000256" key="1">
    <source>
        <dbReference type="ARBA" id="ARBA00003330"/>
    </source>
</evidence>
<keyword evidence="3" id="KW-0575">Peroxidase</keyword>
<accession>D3PCQ7</accession>
<dbReference type="InterPro" id="IPR036249">
    <property type="entry name" value="Thioredoxin-like_sf"/>
</dbReference>
<dbReference type="EMBL" id="AP011529">
    <property type="protein sequence ID" value="BAI80380.1"/>
    <property type="molecule type" value="Genomic_DNA"/>
</dbReference>
<dbReference type="GO" id="GO:0008379">
    <property type="term" value="F:thioredoxin peroxidase activity"/>
    <property type="evidence" value="ECO:0007669"/>
    <property type="project" value="TreeGrafter"/>
</dbReference>
<dbReference type="PROSITE" id="PS51352">
    <property type="entry name" value="THIOREDOXIN_2"/>
    <property type="match status" value="1"/>
</dbReference>
<feature type="domain" description="Thioredoxin" evidence="12">
    <location>
        <begin position="43"/>
        <end position="215"/>
    </location>
</feature>
<dbReference type="InterPro" id="IPR000866">
    <property type="entry name" value="AhpC/TSA"/>
</dbReference>
<dbReference type="InterPro" id="IPR050924">
    <property type="entry name" value="Peroxiredoxin_BCP/PrxQ"/>
</dbReference>
<dbReference type="AlphaFoldDB" id="D3PCQ7"/>
<keyword evidence="6" id="KW-1015">Disulfide bond</keyword>
<evidence type="ECO:0000256" key="7">
    <source>
        <dbReference type="ARBA" id="ARBA00023284"/>
    </source>
</evidence>
<comment type="catalytic activity">
    <reaction evidence="11">
        <text>a hydroperoxide + [thioredoxin]-dithiol = an alcohol + [thioredoxin]-disulfide + H2O</text>
        <dbReference type="Rhea" id="RHEA:62620"/>
        <dbReference type="Rhea" id="RHEA-COMP:10698"/>
        <dbReference type="Rhea" id="RHEA-COMP:10700"/>
        <dbReference type="ChEBI" id="CHEBI:15377"/>
        <dbReference type="ChEBI" id="CHEBI:29950"/>
        <dbReference type="ChEBI" id="CHEBI:30879"/>
        <dbReference type="ChEBI" id="CHEBI:35924"/>
        <dbReference type="ChEBI" id="CHEBI:50058"/>
        <dbReference type="EC" id="1.11.1.24"/>
    </reaction>
</comment>
<evidence type="ECO:0000256" key="10">
    <source>
        <dbReference type="ARBA" id="ARBA00042639"/>
    </source>
</evidence>
<dbReference type="EC" id="1.11.1.24" evidence="2"/>
<dbReference type="Gene3D" id="3.40.30.10">
    <property type="entry name" value="Glutaredoxin"/>
    <property type="match status" value="1"/>
</dbReference>
<sequence length="215" mass="24749">MTLKEIIENFKKERLSQLPDNVKVIMMKATEDLINSGIEEQLPKVGEKIFDFTLPNYDGKEVRLGELLEDGPVVLNFYRGGWCPYCNLQLNYLQSRLDDFKKYGTVLVAVLPELPNMAASTVDRHSIKFYVLLDMDNKVAKRLGLVFKLPDEVVSIYKKLGHDLEKYNGNDKYEIPVPATFVIDKDFTIRYSFGKADYTQRAEPDDIIEVLKTLQ</sequence>
<comment type="similarity">
    <text evidence="9">Belongs to the peroxiredoxin family. BCP/PrxQ subfamily.</text>
</comment>
<evidence type="ECO:0000313" key="14">
    <source>
        <dbReference type="Proteomes" id="UP000001520"/>
    </source>
</evidence>
<evidence type="ECO:0000256" key="5">
    <source>
        <dbReference type="ARBA" id="ARBA00023002"/>
    </source>
</evidence>
<dbReference type="GO" id="GO:0005737">
    <property type="term" value="C:cytoplasm"/>
    <property type="evidence" value="ECO:0007669"/>
    <property type="project" value="TreeGrafter"/>
</dbReference>
<evidence type="ECO:0000256" key="2">
    <source>
        <dbReference type="ARBA" id="ARBA00013017"/>
    </source>
</evidence>
<dbReference type="GO" id="GO:0034599">
    <property type="term" value="P:cellular response to oxidative stress"/>
    <property type="evidence" value="ECO:0007669"/>
    <property type="project" value="TreeGrafter"/>
</dbReference>
<dbReference type="PANTHER" id="PTHR42801">
    <property type="entry name" value="THIOREDOXIN-DEPENDENT PEROXIDE REDUCTASE"/>
    <property type="match status" value="1"/>
</dbReference>
<dbReference type="OrthoDB" id="9809746at2"/>
<dbReference type="CDD" id="cd02970">
    <property type="entry name" value="PRX_like2"/>
    <property type="match status" value="1"/>
</dbReference>
<gene>
    <name evidence="13" type="ordered locus">DEFDS_0906</name>
</gene>
<dbReference type="Pfam" id="PF00578">
    <property type="entry name" value="AhpC-TSA"/>
    <property type="match status" value="1"/>
</dbReference>
<evidence type="ECO:0000256" key="11">
    <source>
        <dbReference type="ARBA" id="ARBA00049091"/>
    </source>
</evidence>
<keyword evidence="5" id="KW-0560">Oxidoreductase</keyword>
<dbReference type="Proteomes" id="UP000001520">
    <property type="component" value="Chromosome"/>
</dbReference>
<keyword evidence="4" id="KW-0049">Antioxidant</keyword>
<evidence type="ECO:0000256" key="4">
    <source>
        <dbReference type="ARBA" id="ARBA00022862"/>
    </source>
</evidence>
<comment type="function">
    <text evidence="1">Thiol-specific peroxidase that catalyzes the reduction of hydrogen peroxide and organic hydroperoxides to water and alcohols, respectively. Plays a role in cell protection against oxidative stress by detoxifying peroxides and as sensor of hydrogen peroxide-mediated signaling events.</text>
</comment>
<evidence type="ECO:0000256" key="8">
    <source>
        <dbReference type="ARBA" id="ARBA00032824"/>
    </source>
</evidence>
<dbReference type="PANTHER" id="PTHR42801:SF7">
    <property type="entry name" value="SLL1159 PROTEIN"/>
    <property type="match status" value="1"/>
</dbReference>
<protein>
    <recommendedName>
        <fullName evidence="2">thioredoxin-dependent peroxiredoxin</fullName>
        <ecNumber evidence="2">1.11.1.24</ecNumber>
    </recommendedName>
    <alternativeName>
        <fullName evidence="8">Thioredoxin peroxidase</fullName>
    </alternativeName>
    <alternativeName>
        <fullName evidence="10">Thioredoxin-dependent peroxiredoxin Bcp</fullName>
    </alternativeName>
</protein>
<keyword evidence="14" id="KW-1185">Reference proteome</keyword>
<proteinExistence type="inferred from homology"/>
<keyword evidence="7" id="KW-0676">Redox-active center</keyword>
<dbReference type="KEGG" id="ddf:DEFDS_0906"/>
<organism evidence="13 14">
    <name type="scientific">Deferribacter desulfuricans (strain DSM 14783 / JCM 11476 / NBRC 101012 / SSM1)</name>
    <dbReference type="NCBI Taxonomy" id="639282"/>
    <lineage>
        <taxon>Bacteria</taxon>
        <taxon>Pseudomonadati</taxon>
        <taxon>Deferribacterota</taxon>
        <taxon>Deferribacteres</taxon>
        <taxon>Deferribacterales</taxon>
        <taxon>Deferribacteraceae</taxon>
        <taxon>Deferribacter</taxon>
    </lineage>
</organism>
<dbReference type="GO" id="GO:0045454">
    <property type="term" value="P:cell redox homeostasis"/>
    <property type="evidence" value="ECO:0007669"/>
    <property type="project" value="TreeGrafter"/>
</dbReference>
<name>D3PCQ7_DEFDS</name>